<keyword evidence="2" id="KW-0479">Metal-binding</keyword>
<feature type="domain" description="C2H2-type" evidence="12">
    <location>
        <begin position="368"/>
        <end position="395"/>
    </location>
</feature>
<keyword evidence="3" id="KW-0677">Repeat</keyword>
<evidence type="ECO:0000259" key="12">
    <source>
        <dbReference type="PROSITE" id="PS50157"/>
    </source>
</evidence>
<dbReference type="FunFam" id="3.30.160.60:FF:000624">
    <property type="entry name" value="zinc finger protein 697"/>
    <property type="match status" value="1"/>
</dbReference>
<feature type="domain" description="C2H2-type" evidence="12">
    <location>
        <begin position="340"/>
        <end position="367"/>
    </location>
</feature>
<dbReference type="InterPro" id="IPR036236">
    <property type="entry name" value="Znf_C2H2_sf"/>
</dbReference>
<dbReference type="Ensembl" id="ENSSGRT00000054292.1">
    <property type="protein sequence ID" value="ENSSGRP00000050825.1"/>
    <property type="gene ID" value="ENSSGRG00000026905.1"/>
</dbReference>
<feature type="compositionally biased region" description="Low complexity" evidence="11">
    <location>
        <begin position="231"/>
        <end position="243"/>
    </location>
</feature>
<feature type="domain" description="C2H2-type" evidence="12">
    <location>
        <begin position="312"/>
        <end position="339"/>
    </location>
</feature>
<dbReference type="GO" id="GO:0005654">
    <property type="term" value="C:nucleoplasm"/>
    <property type="evidence" value="ECO:0007669"/>
    <property type="project" value="TreeGrafter"/>
</dbReference>
<dbReference type="PANTHER" id="PTHR24399:SF70">
    <property type="entry name" value="C2H2-TYPE DOMAIN-CONTAINING PROTEIN"/>
    <property type="match status" value="1"/>
</dbReference>
<evidence type="ECO:0000256" key="10">
    <source>
        <dbReference type="PROSITE-ProRule" id="PRU00042"/>
    </source>
</evidence>
<sequence length="429" mass="47991">MYDEAIDCSINWLKTVSQAILVVEPCSVNASRDVWSVLLHFFFIQFSCFSLIGLYQGDEEGQAPLHFWLMLTSMSNNFSSFFQNKFLFASPPFPSRAVQQSLPLEFTWKEVQLRLKAESIHPSPGDGGVAATCCCPASSGAHHPTRGGHTGLHPTDLLEHQCVQVEQKPFVCGVCKMGFSLLTSLAQHHNAHNSGNPMKCSICEKTYQPGSGNATPTSSTATPGQPSNDEASSSGSAAVGTSGQPTFEPSQPDRPYKCSVCSKGFRHLSELTRHERVHTGEKPFKCETCDKSFSQSSHLAHHQRTHSSERPFKCAVCEKSFKHRSHLVRHMYAHSGEHLFKCNLCELHFKESSELLHHQCQPQGARPFRCATCGKGFKRPSDLRQHERTHSEERPFHCEDCQMSFKQQYALVRHRRTHNLLCAFSSPQS</sequence>
<proteinExistence type="predicted"/>
<evidence type="ECO:0000256" key="3">
    <source>
        <dbReference type="ARBA" id="ARBA00022737"/>
    </source>
</evidence>
<dbReference type="SUPFAM" id="SSF57667">
    <property type="entry name" value="beta-beta-alpha zinc fingers"/>
    <property type="match status" value="4"/>
</dbReference>
<dbReference type="FunFam" id="3.30.160.60:FF:001677">
    <property type="entry name" value="Zinc finger protein 2"/>
    <property type="match status" value="1"/>
</dbReference>
<feature type="region of interest" description="Disordered" evidence="11">
    <location>
        <begin position="211"/>
        <end position="255"/>
    </location>
</feature>
<evidence type="ECO:0000256" key="8">
    <source>
        <dbReference type="ARBA" id="ARBA00023163"/>
    </source>
</evidence>
<evidence type="ECO:0000256" key="5">
    <source>
        <dbReference type="ARBA" id="ARBA00022833"/>
    </source>
</evidence>
<dbReference type="FunFam" id="3.30.160.60:FF:001217">
    <property type="entry name" value="zinc finger protein 319"/>
    <property type="match status" value="1"/>
</dbReference>
<evidence type="ECO:0000256" key="11">
    <source>
        <dbReference type="SAM" id="MobiDB-lite"/>
    </source>
</evidence>
<dbReference type="GO" id="GO:0008270">
    <property type="term" value="F:zinc ion binding"/>
    <property type="evidence" value="ECO:0007669"/>
    <property type="project" value="UniProtKB-KW"/>
</dbReference>
<keyword evidence="5" id="KW-0862">Zinc</keyword>
<dbReference type="SMART" id="SM00355">
    <property type="entry name" value="ZnF_C2H2"/>
    <property type="match status" value="7"/>
</dbReference>
<comment type="subcellular location">
    <subcellularLocation>
        <location evidence="1">Nucleus</location>
    </subcellularLocation>
</comment>
<dbReference type="AlphaFoldDB" id="A0A672NJG4"/>
<feature type="compositionally biased region" description="Polar residues" evidence="11">
    <location>
        <begin position="211"/>
        <end position="230"/>
    </location>
</feature>
<dbReference type="PROSITE" id="PS50157">
    <property type="entry name" value="ZINC_FINGER_C2H2_2"/>
    <property type="match status" value="7"/>
</dbReference>
<protein>
    <submittedName>
        <fullName evidence="13">Zinc finger protein 319</fullName>
    </submittedName>
</protein>
<evidence type="ECO:0000256" key="7">
    <source>
        <dbReference type="ARBA" id="ARBA00023125"/>
    </source>
</evidence>
<keyword evidence="7" id="KW-0238">DNA-binding</keyword>
<dbReference type="FunFam" id="3.30.160.60:FF:000086">
    <property type="entry name" value="transcription factor E4F1 isoform X1"/>
    <property type="match status" value="1"/>
</dbReference>
<keyword evidence="6" id="KW-0805">Transcription regulation</keyword>
<feature type="domain" description="C2H2-type" evidence="12">
    <location>
        <begin position="396"/>
        <end position="418"/>
    </location>
</feature>
<evidence type="ECO:0000256" key="2">
    <source>
        <dbReference type="ARBA" id="ARBA00022723"/>
    </source>
</evidence>
<evidence type="ECO:0000256" key="4">
    <source>
        <dbReference type="ARBA" id="ARBA00022771"/>
    </source>
</evidence>
<accession>A0A672NJG4</accession>
<dbReference type="Gene3D" id="3.30.160.60">
    <property type="entry name" value="Classic Zinc Finger"/>
    <property type="match status" value="6"/>
</dbReference>
<keyword evidence="4 10" id="KW-0863">Zinc-finger</keyword>
<evidence type="ECO:0000256" key="1">
    <source>
        <dbReference type="ARBA" id="ARBA00004123"/>
    </source>
</evidence>
<dbReference type="GO" id="GO:0001227">
    <property type="term" value="F:DNA-binding transcription repressor activity, RNA polymerase II-specific"/>
    <property type="evidence" value="ECO:0007669"/>
    <property type="project" value="TreeGrafter"/>
</dbReference>
<keyword evidence="9" id="KW-0539">Nucleus</keyword>
<feature type="domain" description="C2H2-type" evidence="12">
    <location>
        <begin position="170"/>
        <end position="197"/>
    </location>
</feature>
<keyword evidence="8" id="KW-0804">Transcription</keyword>
<dbReference type="Proteomes" id="UP000472262">
    <property type="component" value="Unassembled WGS sequence"/>
</dbReference>
<dbReference type="Pfam" id="PF00096">
    <property type="entry name" value="zf-C2H2"/>
    <property type="match status" value="5"/>
</dbReference>
<keyword evidence="14" id="KW-1185">Reference proteome</keyword>
<feature type="domain" description="C2H2-type" evidence="12">
    <location>
        <begin position="256"/>
        <end position="283"/>
    </location>
</feature>
<evidence type="ECO:0000313" key="14">
    <source>
        <dbReference type="Proteomes" id="UP000472262"/>
    </source>
</evidence>
<feature type="domain" description="C2H2-type" evidence="12">
    <location>
        <begin position="284"/>
        <end position="311"/>
    </location>
</feature>
<dbReference type="InterPro" id="IPR013087">
    <property type="entry name" value="Znf_C2H2_type"/>
</dbReference>
<organism evidence="13 14">
    <name type="scientific">Sinocyclocheilus grahami</name>
    <name type="common">Dianchi golden-line fish</name>
    <name type="synonym">Barbus grahami</name>
    <dbReference type="NCBI Taxonomy" id="75366"/>
    <lineage>
        <taxon>Eukaryota</taxon>
        <taxon>Metazoa</taxon>
        <taxon>Chordata</taxon>
        <taxon>Craniata</taxon>
        <taxon>Vertebrata</taxon>
        <taxon>Euteleostomi</taxon>
        <taxon>Actinopterygii</taxon>
        <taxon>Neopterygii</taxon>
        <taxon>Teleostei</taxon>
        <taxon>Ostariophysi</taxon>
        <taxon>Cypriniformes</taxon>
        <taxon>Cyprinidae</taxon>
        <taxon>Cyprininae</taxon>
        <taxon>Sinocyclocheilus</taxon>
    </lineage>
</organism>
<evidence type="ECO:0000256" key="9">
    <source>
        <dbReference type="ARBA" id="ARBA00023242"/>
    </source>
</evidence>
<reference evidence="13" key="1">
    <citation type="submission" date="2025-08" db="UniProtKB">
        <authorList>
            <consortium name="Ensembl"/>
        </authorList>
    </citation>
    <scope>IDENTIFICATION</scope>
</reference>
<evidence type="ECO:0000256" key="6">
    <source>
        <dbReference type="ARBA" id="ARBA00023015"/>
    </source>
</evidence>
<dbReference type="PROSITE" id="PS00028">
    <property type="entry name" value="ZINC_FINGER_C2H2_1"/>
    <property type="match status" value="6"/>
</dbReference>
<gene>
    <name evidence="13" type="primary">znf319b</name>
</gene>
<dbReference type="GO" id="GO:0000978">
    <property type="term" value="F:RNA polymerase II cis-regulatory region sequence-specific DNA binding"/>
    <property type="evidence" value="ECO:0007669"/>
    <property type="project" value="TreeGrafter"/>
</dbReference>
<name>A0A672NJG4_SINGR</name>
<reference evidence="13" key="2">
    <citation type="submission" date="2025-09" db="UniProtKB">
        <authorList>
            <consortium name="Ensembl"/>
        </authorList>
    </citation>
    <scope>IDENTIFICATION</scope>
</reference>
<evidence type="ECO:0000313" key="13">
    <source>
        <dbReference type="Ensembl" id="ENSSGRP00000050825.1"/>
    </source>
</evidence>
<dbReference type="PANTHER" id="PTHR24399">
    <property type="entry name" value="ZINC FINGER AND BTB DOMAIN-CONTAINING"/>
    <property type="match status" value="1"/>
</dbReference>
<dbReference type="FunFam" id="3.30.160.60:FF:000184">
    <property type="entry name" value="Zinc finger protein 333"/>
    <property type="match status" value="1"/>
</dbReference>